<keyword evidence="2" id="KW-1133">Transmembrane helix</keyword>
<feature type="transmembrane region" description="Helical" evidence="2">
    <location>
        <begin position="20"/>
        <end position="43"/>
    </location>
</feature>
<dbReference type="OrthoDB" id="1750577at2"/>
<sequence length="190" mass="21748">MEMDNTYYKMAPEGPKAMRLASGIVVAVLLVIAIALFFIGFFVSFKEKMWWIAAGVAVLAILYTIVFVWLKPIYAYHVFGYQYSEQGIVVREGFIFNQQTKVPLFRIQNIDIDEGFIMRNFELATLTISTAGGNTEIRLIDKQQAFKIKRLIQGETMAYGTNNESDVQSEITDENYDKIEAMQPKDKEEL</sequence>
<accession>A0A2K3YQ80</accession>
<reference evidence="4 5" key="1">
    <citation type="submission" date="2017-08" db="EMBL/GenBank/DDBJ databases">
        <title>Draft genome sequences of 64 type strains of genus Staph aureus.</title>
        <authorList>
            <person name="Cole K."/>
            <person name="Golubchik T."/>
            <person name="Russell J."/>
            <person name="Foster D."/>
            <person name="Llewelyn M."/>
            <person name="Wilson D."/>
            <person name="Crook D."/>
            <person name="Paul J."/>
        </authorList>
    </citation>
    <scope>NUCLEOTIDE SEQUENCE [LARGE SCALE GENOMIC DNA]</scope>
    <source>
        <strain evidence="4 5">DSM 21968</strain>
    </source>
</reference>
<dbReference type="EMBL" id="PPRF01000034">
    <property type="protein sequence ID" value="PNZ27750.1"/>
    <property type="molecule type" value="Genomic_DNA"/>
</dbReference>
<evidence type="ECO:0000313" key="4">
    <source>
        <dbReference type="EMBL" id="PNZ27750.1"/>
    </source>
</evidence>
<proteinExistence type="predicted"/>
<name>A0A2K3YQ80_9STAP</name>
<dbReference type="PANTHER" id="PTHR34473:SF2">
    <property type="entry name" value="UPF0699 TRANSMEMBRANE PROTEIN YDBT"/>
    <property type="match status" value="1"/>
</dbReference>
<keyword evidence="2" id="KW-0812">Transmembrane</keyword>
<feature type="transmembrane region" description="Helical" evidence="2">
    <location>
        <begin position="49"/>
        <end position="70"/>
    </location>
</feature>
<dbReference type="Proteomes" id="UP000242752">
    <property type="component" value="Unassembled WGS sequence"/>
</dbReference>
<evidence type="ECO:0000313" key="5">
    <source>
        <dbReference type="Proteomes" id="UP000242752"/>
    </source>
</evidence>
<protein>
    <recommendedName>
        <fullName evidence="3">YdbS-like PH domain-containing protein</fullName>
    </recommendedName>
</protein>
<feature type="domain" description="YdbS-like PH" evidence="3">
    <location>
        <begin position="76"/>
        <end position="152"/>
    </location>
</feature>
<evidence type="ECO:0000256" key="1">
    <source>
        <dbReference type="SAM" id="MobiDB-lite"/>
    </source>
</evidence>
<dbReference type="Pfam" id="PF03703">
    <property type="entry name" value="bPH_2"/>
    <property type="match status" value="1"/>
</dbReference>
<feature type="region of interest" description="Disordered" evidence="1">
    <location>
        <begin position="163"/>
        <end position="190"/>
    </location>
</feature>
<dbReference type="InterPro" id="IPR005182">
    <property type="entry name" value="YdbS-like_PH"/>
</dbReference>
<evidence type="ECO:0000259" key="3">
    <source>
        <dbReference type="Pfam" id="PF03703"/>
    </source>
</evidence>
<dbReference type="RefSeq" id="WP_103358072.1">
    <property type="nucleotide sequence ID" value="NZ_CP113107.1"/>
</dbReference>
<keyword evidence="2" id="KW-0472">Membrane</keyword>
<gene>
    <name evidence="4" type="ORF">CD122_05905</name>
</gene>
<dbReference type="PANTHER" id="PTHR34473">
    <property type="entry name" value="UPF0699 TRANSMEMBRANE PROTEIN YDBS"/>
    <property type="match status" value="1"/>
</dbReference>
<feature type="compositionally biased region" description="Basic and acidic residues" evidence="1">
    <location>
        <begin position="175"/>
        <end position="190"/>
    </location>
</feature>
<comment type="caution">
    <text evidence="4">The sequence shown here is derived from an EMBL/GenBank/DDBJ whole genome shotgun (WGS) entry which is preliminary data.</text>
</comment>
<keyword evidence="5" id="KW-1185">Reference proteome</keyword>
<organism evidence="4 5">
    <name type="scientific">Staphylococcus rostri</name>
    <dbReference type="NCBI Taxonomy" id="522262"/>
    <lineage>
        <taxon>Bacteria</taxon>
        <taxon>Bacillati</taxon>
        <taxon>Bacillota</taxon>
        <taxon>Bacilli</taxon>
        <taxon>Bacillales</taxon>
        <taxon>Staphylococcaceae</taxon>
        <taxon>Staphylococcus</taxon>
    </lineage>
</organism>
<dbReference type="AlphaFoldDB" id="A0A2K3YQ80"/>
<evidence type="ECO:0000256" key="2">
    <source>
        <dbReference type="SAM" id="Phobius"/>
    </source>
</evidence>